<feature type="compositionally biased region" description="Basic and acidic residues" evidence="1">
    <location>
        <begin position="234"/>
        <end position="247"/>
    </location>
</feature>
<accession>A0ABY7CF58</accession>
<dbReference type="Proteomes" id="UP001164743">
    <property type="component" value="Chromosome 3A"/>
</dbReference>
<proteinExistence type="predicted"/>
<protein>
    <submittedName>
        <fullName evidence="2">Uncharacterized protein</fullName>
    </submittedName>
</protein>
<name>A0ABY7CF58_9BASI</name>
<organism evidence="2 3">
    <name type="scientific">Puccinia triticina</name>
    <dbReference type="NCBI Taxonomy" id="208348"/>
    <lineage>
        <taxon>Eukaryota</taxon>
        <taxon>Fungi</taxon>
        <taxon>Dikarya</taxon>
        <taxon>Basidiomycota</taxon>
        <taxon>Pucciniomycotina</taxon>
        <taxon>Pucciniomycetes</taxon>
        <taxon>Pucciniales</taxon>
        <taxon>Pucciniaceae</taxon>
        <taxon>Puccinia</taxon>
    </lineage>
</organism>
<feature type="compositionally biased region" description="Basic and acidic residues" evidence="1">
    <location>
        <begin position="197"/>
        <end position="208"/>
    </location>
</feature>
<dbReference type="EMBL" id="CP110423">
    <property type="protein sequence ID" value="WAQ83400.1"/>
    <property type="molecule type" value="Genomic_DNA"/>
</dbReference>
<dbReference type="RefSeq" id="XP_053018955.1">
    <property type="nucleotide sequence ID" value="XM_053167771.1"/>
</dbReference>
<feature type="compositionally biased region" description="Basic and acidic residues" evidence="1">
    <location>
        <begin position="146"/>
        <end position="161"/>
    </location>
</feature>
<dbReference type="GeneID" id="77808666"/>
<keyword evidence="3" id="KW-1185">Reference proteome</keyword>
<evidence type="ECO:0000256" key="1">
    <source>
        <dbReference type="SAM" id="MobiDB-lite"/>
    </source>
</evidence>
<evidence type="ECO:0000313" key="3">
    <source>
        <dbReference type="Proteomes" id="UP001164743"/>
    </source>
</evidence>
<sequence>MIAEWPPPPPGSIPDLPIVHILRSGTLSRTRATPSARLANKSRNLAEFDPRVAVKSNRGKHYEMMPKIDAVFTNIEQCEMKTEWLTLSKVLKRVWVLEERKIPLEAQCNSRGRVCALQEKWRDLLGSDEESSHRPKTAAGNNQAKPGKENIDPTARKKLEEAVMINGKEPMKASKPDDVMMDEDNSMPFQTSVVEASRAKDAKIKEPETEAPETSPPQANDDQNAVNVQSEPIEAERNTDTNSRDLA</sequence>
<evidence type="ECO:0000313" key="2">
    <source>
        <dbReference type="EMBL" id="WAQ83400.1"/>
    </source>
</evidence>
<gene>
    <name evidence="2" type="ORF">PtA15_3A770</name>
</gene>
<reference evidence="2" key="1">
    <citation type="submission" date="2022-10" db="EMBL/GenBank/DDBJ databases">
        <title>Puccinia triticina Genome sequencing and assembly.</title>
        <authorList>
            <person name="Li C."/>
        </authorList>
    </citation>
    <scope>NUCLEOTIDE SEQUENCE</scope>
    <source>
        <strain evidence="2">Pt15</strain>
    </source>
</reference>
<feature type="compositionally biased region" description="Basic and acidic residues" evidence="1">
    <location>
        <begin position="169"/>
        <end position="178"/>
    </location>
</feature>
<feature type="compositionally biased region" description="Polar residues" evidence="1">
    <location>
        <begin position="218"/>
        <end position="230"/>
    </location>
</feature>
<feature type="region of interest" description="Disordered" evidence="1">
    <location>
        <begin position="126"/>
        <end position="247"/>
    </location>
</feature>